<dbReference type="InterPro" id="IPR001851">
    <property type="entry name" value="ABC_transp_permease"/>
</dbReference>
<evidence type="ECO:0000313" key="8">
    <source>
        <dbReference type="Proteomes" id="UP001527099"/>
    </source>
</evidence>
<dbReference type="CDD" id="cd06580">
    <property type="entry name" value="TM_PBP1_transp_TpRbsC_like"/>
    <property type="match status" value="1"/>
</dbReference>
<dbReference type="RefSeq" id="WP_268614687.1">
    <property type="nucleotide sequence ID" value="NZ_JAMDMX010000028.1"/>
</dbReference>
<gene>
    <name evidence="7" type="ORF">M5X19_09855</name>
</gene>
<feature type="transmembrane region" description="Helical" evidence="6">
    <location>
        <begin position="229"/>
        <end position="259"/>
    </location>
</feature>
<keyword evidence="8" id="KW-1185">Reference proteome</keyword>
<organism evidence="7 8">
    <name type="scientific">Paenibacillus alginolyticus</name>
    <dbReference type="NCBI Taxonomy" id="59839"/>
    <lineage>
        <taxon>Bacteria</taxon>
        <taxon>Bacillati</taxon>
        <taxon>Bacillota</taxon>
        <taxon>Bacilli</taxon>
        <taxon>Bacillales</taxon>
        <taxon>Paenibacillaceae</taxon>
        <taxon>Paenibacillus</taxon>
    </lineage>
</organism>
<evidence type="ECO:0000256" key="6">
    <source>
        <dbReference type="SAM" id="Phobius"/>
    </source>
</evidence>
<feature type="transmembrane region" description="Helical" evidence="6">
    <location>
        <begin position="189"/>
        <end position="209"/>
    </location>
</feature>
<evidence type="ECO:0000256" key="5">
    <source>
        <dbReference type="ARBA" id="ARBA00023136"/>
    </source>
</evidence>
<name>A0ABT4GAI5_9BACL</name>
<dbReference type="PANTHER" id="PTHR47089:SF1">
    <property type="entry name" value="GUANOSINE ABC TRANSPORTER PERMEASE PROTEIN NUPP"/>
    <property type="match status" value="1"/>
</dbReference>
<proteinExistence type="predicted"/>
<dbReference type="Pfam" id="PF02653">
    <property type="entry name" value="BPD_transp_2"/>
    <property type="match status" value="1"/>
</dbReference>
<reference evidence="7 8" key="1">
    <citation type="submission" date="2022-05" db="EMBL/GenBank/DDBJ databases">
        <title>Genome Sequencing of Bee-Associated Microbes.</title>
        <authorList>
            <person name="Dunlap C."/>
        </authorList>
    </citation>
    <scope>NUCLEOTIDE SEQUENCE [LARGE SCALE GENOMIC DNA]</scope>
    <source>
        <strain evidence="7 8">NRRL B-14421</strain>
    </source>
</reference>
<feature type="transmembrane region" description="Helical" evidence="6">
    <location>
        <begin position="12"/>
        <end position="31"/>
    </location>
</feature>
<evidence type="ECO:0000256" key="1">
    <source>
        <dbReference type="ARBA" id="ARBA00004651"/>
    </source>
</evidence>
<sequence length="365" mass="38579">MKSWFAALGIPLIASTLAIIIGAVIVGMIGYNPATVYGSLFVGAFGNHVNISNTLAEAIPLLLIALGISLAFKAGFFNIGAQGQYWIGAIAATVLGTHLTSLPGWLHILVCLAGAMIAGGLWGGIIPGLAKTFRGVNEVVTTMMMGYIGTLLARFMIEDGPLRAEGTIPQSRVVDESVMLHTLVPKTQLTSGLFIVIAAVVLVWIIMKYTSFGYQIRAVGLNNHASRYAGINVALFTILSLALSGAFAGLAGGIQILAIDHRLSYSFSLQYGFTAIVVALLAGGNPLGCVASALFFSALHTGSQYIQMDSGVPSSLADVLTGMIIFFVAAERIFNLVMDGVRRYRKRHSTFASVVNGGDKVERFT</sequence>
<feature type="transmembrane region" description="Helical" evidence="6">
    <location>
        <begin position="83"/>
        <end position="99"/>
    </location>
</feature>
<protein>
    <submittedName>
        <fullName evidence="7">ABC transporter permease</fullName>
    </submittedName>
</protein>
<keyword evidence="2" id="KW-1003">Cell membrane</keyword>
<evidence type="ECO:0000256" key="3">
    <source>
        <dbReference type="ARBA" id="ARBA00022692"/>
    </source>
</evidence>
<comment type="caution">
    <text evidence="7">The sequence shown here is derived from an EMBL/GenBank/DDBJ whole genome shotgun (WGS) entry which is preliminary data.</text>
</comment>
<dbReference type="Proteomes" id="UP001527099">
    <property type="component" value="Unassembled WGS sequence"/>
</dbReference>
<feature type="transmembrane region" description="Helical" evidence="6">
    <location>
        <begin position="271"/>
        <end position="299"/>
    </location>
</feature>
<keyword evidence="3 6" id="KW-0812">Transmembrane</keyword>
<evidence type="ECO:0000256" key="2">
    <source>
        <dbReference type="ARBA" id="ARBA00022475"/>
    </source>
</evidence>
<keyword evidence="4 6" id="KW-1133">Transmembrane helix</keyword>
<accession>A0ABT4GAI5</accession>
<feature type="transmembrane region" description="Helical" evidence="6">
    <location>
        <begin position="105"/>
        <end position="125"/>
    </location>
</feature>
<dbReference type="PANTHER" id="PTHR47089">
    <property type="entry name" value="ABC TRANSPORTER, PERMEASE PROTEIN"/>
    <property type="match status" value="1"/>
</dbReference>
<keyword evidence="5 6" id="KW-0472">Membrane</keyword>
<comment type="subcellular location">
    <subcellularLocation>
        <location evidence="1">Cell membrane</location>
        <topology evidence="1">Multi-pass membrane protein</topology>
    </subcellularLocation>
</comment>
<evidence type="ECO:0000313" key="7">
    <source>
        <dbReference type="EMBL" id="MCY9693194.1"/>
    </source>
</evidence>
<evidence type="ECO:0000256" key="4">
    <source>
        <dbReference type="ARBA" id="ARBA00022989"/>
    </source>
</evidence>
<dbReference type="EMBL" id="JAMDMX010000028">
    <property type="protein sequence ID" value="MCY9693194.1"/>
    <property type="molecule type" value="Genomic_DNA"/>
</dbReference>
<feature type="transmembrane region" description="Helical" evidence="6">
    <location>
        <begin position="51"/>
        <end position="71"/>
    </location>
</feature>